<accession>A0A1M7TKR0</accession>
<dbReference type="SMART" id="SM00862">
    <property type="entry name" value="Trans_reg_C"/>
    <property type="match status" value="1"/>
</dbReference>
<dbReference type="InterPro" id="IPR039420">
    <property type="entry name" value="WalR-like"/>
</dbReference>
<dbReference type="Pfam" id="PF00072">
    <property type="entry name" value="Response_reg"/>
    <property type="match status" value="1"/>
</dbReference>
<evidence type="ECO:0000256" key="3">
    <source>
        <dbReference type="ARBA" id="ARBA00023015"/>
    </source>
</evidence>
<dbReference type="SUPFAM" id="SSF46894">
    <property type="entry name" value="C-terminal effector domain of the bipartite response regulators"/>
    <property type="match status" value="1"/>
</dbReference>
<dbReference type="GO" id="GO:0032993">
    <property type="term" value="C:protein-DNA complex"/>
    <property type="evidence" value="ECO:0007669"/>
    <property type="project" value="TreeGrafter"/>
</dbReference>
<keyword evidence="3" id="KW-0805">Transcription regulation</keyword>
<evidence type="ECO:0000259" key="9">
    <source>
        <dbReference type="PROSITE" id="PS51755"/>
    </source>
</evidence>
<dbReference type="STRING" id="1189325.SAMN04488119_107139"/>
<dbReference type="PANTHER" id="PTHR48111:SF1">
    <property type="entry name" value="TWO-COMPONENT RESPONSE REGULATOR ORR33"/>
    <property type="match status" value="1"/>
</dbReference>
<protein>
    <submittedName>
        <fullName evidence="10">DNA-binding response regulator, OmpR family, contains REC and winged-helix (WHTH) domain</fullName>
    </submittedName>
</protein>
<organism evidence="10 11">
    <name type="scientific">Oceanicella actignis</name>
    <dbReference type="NCBI Taxonomy" id="1189325"/>
    <lineage>
        <taxon>Bacteria</taxon>
        <taxon>Pseudomonadati</taxon>
        <taxon>Pseudomonadota</taxon>
        <taxon>Alphaproteobacteria</taxon>
        <taxon>Rhodobacterales</taxon>
        <taxon>Paracoccaceae</taxon>
        <taxon>Oceanicella</taxon>
    </lineage>
</organism>
<dbReference type="Pfam" id="PF00486">
    <property type="entry name" value="Trans_reg_C"/>
    <property type="match status" value="1"/>
</dbReference>
<feature type="domain" description="OmpR/PhoB-type" evidence="9">
    <location>
        <begin position="131"/>
        <end position="231"/>
    </location>
</feature>
<dbReference type="OrthoDB" id="9802426at2"/>
<name>A0A1M7TKR0_9RHOB</name>
<dbReference type="Gene3D" id="6.10.250.690">
    <property type="match status" value="1"/>
</dbReference>
<reference evidence="10 11" key="1">
    <citation type="submission" date="2016-12" db="EMBL/GenBank/DDBJ databases">
        <authorList>
            <person name="Song W.-J."/>
            <person name="Kurnit D.M."/>
        </authorList>
    </citation>
    <scope>NUCLEOTIDE SEQUENCE [LARGE SCALE GENOMIC DNA]</scope>
    <source>
        <strain evidence="10 11">CGMCC 1.10808</strain>
    </source>
</reference>
<dbReference type="InterPro" id="IPR016032">
    <property type="entry name" value="Sig_transdc_resp-reg_C-effctor"/>
</dbReference>
<dbReference type="EMBL" id="FRDL01000007">
    <property type="protein sequence ID" value="SHN71324.1"/>
    <property type="molecule type" value="Genomic_DNA"/>
</dbReference>
<dbReference type="Gene3D" id="1.10.10.10">
    <property type="entry name" value="Winged helix-like DNA-binding domain superfamily/Winged helix DNA-binding domain"/>
    <property type="match status" value="1"/>
</dbReference>
<dbReference type="PROSITE" id="PS50110">
    <property type="entry name" value="RESPONSE_REGULATORY"/>
    <property type="match status" value="1"/>
</dbReference>
<keyword evidence="2" id="KW-0902">Two-component regulatory system</keyword>
<dbReference type="InterPro" id="IPR001789">
    <property type="entry name" value="Sig_transdc_resp-reg_receiver"/>
</dbReference>
<evidence type="ECO:0000259" key="8">
    <source>
        <dbReference type="PROSITE" id="PS50110"/>
    </source>
</evidence>
<dbReference type="AlphaFoldDB" id="A0A1M7TKR0"/>
<evidence type="ECO:0000256" key="4">
    <source>
        <dbReference type="ARBA" id="ARBA00023125"/>
    </source>
</evidence>
<feature type="DNA-binding region" description="OmpR/PhoB-type" evidence="7">
    <location>
        <begin position="131"/>
        <end position="231"/>
    </location>
</feature>
<keyword evidence="4 7" id="KW-0238">DNA-binding</keyword>
<dbReference type="PROSITE" id="PS51755">
    <property type="entry name" value="OMPR_PHOB"/>
    <property type="match status" value="1"/>
</dbReference>
<dbReference type="InterPro" id="IPR001867">
    <property type="entry name" value="OmpR/PhoB-type_DNA-bd"/>
</dbReference>
<dbReference type="CDD" id="cd00383">
    <property type="entry name" value="trans_reg_C"/>
    <property type="match status" value="1"/>
</dbReference>
<dbReference type="InterPro" id="IPR011006">
    <property type="entry name" value="CheY-like_superfamily"/>
</dbReference>
<dbReference type="SMART" id="SM00448">
    <property type="entry name" value="REC"/>
    <property type="match status" value="1"/>
</dbReference>
<keyword evidence="11" id="KW-1185">Reference proteome</keyword>
<evidence type="ECO:0000313" key="11">
    <source>
        <dbReference type="Proteomes" id="UP000184066"/>
    </source>
</evidence>
<dbReference type="Proteomes" id="UP000184066">
    <property type="component" value="Unassembled WGS sequence"/>
</dbReference>
<evidence type="ECO:0000256" key="5">
    <source>
        <dbReference type="ARBA" id="ARBA00023163"/>
    </source>
</evidence>
<dbReference type="RefSeq" id="WP_072747755.1">
    <property type="nucleotide sequence ID" value="NZ_FOHL01000007.1"/>
</dbReference>
<dbReference type="Gene3D" id="3.40.50.2300">
    <property type="match status" value="1"/>
</dbReference>
<dbReference type="GO" id="GO:0005829">
    <property type="term" value="C:cytosol"/>
    <property type="evidence" value="ECO:0007669"/>
    <property type="project" value="TreeGrafter"/>
</dbReference>
<keyword evidence="5" id="KW-0804">Transcription</keyword>
<keyword evidence="1 6" id="KW-0597">Phosphoprotein</keyword>
<feature type="domain" description="Response regulatory" evidence="8">
    <location>
        <begin position="6"/>
        <end position="119"/>
    </location>
</feature>
<proteinExistence type="predicted"/>
<evidence type="ECO:0000256" key="6">
    <source>
        <dbReference type="PROSITE-ProRule" id="PRU00169"/>
    </source>
</evidence>
<evidence type="ECO:0000256" key="2">
    <source>
        <dbReference type="ARBA" id="ARBA00023012"/>
    </source>
</evidence>
<dbReference type="GO" id="GO:0000976">
    <property type="term" value="F:transcription cis-regulatory region binding"/>
    <property type="evidence" value="ECO:0007669"/>
    <property type="project" value="TreeGrafter"/>
</dbReference>
<evidence type="ECO:0000313" key="10">
    <source>
        <dbReference type="EMBL" id="SHN71324.1"/>
    </source>
</evidence>
<evidence type="ECO:0000256" key="1">
    <source>
        <dbReference type="ARBA" id="ARBA00022553"/>
    </source>
</evidence>
<evidence type="ECO:0000256" key="7">
    <source>
        <dbReference type="PROSITE-ProRule" id="PRU01091"/>
    </source>
</evidence>
<dbReference type="SUPFAM" id="SSF52172">
    <property type="entry name" value="CheY-like"/>
    <property type="match status" value="1"/>
</dbReference>
<gene>
    <name evidence="10" type="ORF">SAMN05216200_107138</name>
</gene>
<dbReference type="GO" id="GO:0006355">
    <property type="term" value="P:regulation of DNA-templated transcription"/>
    <property type="evidence" value="ECO:0007669"/>
    <property type="project" value="InterPro"/>
</dbReference>
<dbReference type="InterPro" id="IPR036388">
    <property type="entry name" value="WH-like_DNA-bd_sf"/>
</dbReference>
<sequence length="237" mass="25709">MTDAPLIAVLDDEPEVLEILRGALEGAGLRMRGFSTAASFEHALPRLRPALCLVDLGLPDKDGLALVYKLAQEQGALVMIVSGRRGVQDKVAGLELGADDYIVKPFDPAEVVARIRVLLRRGERAASPGRRSRARFGGWSVDFDGHALTAPNGAEARLSRAEGEILRLFLETPNRLLSRAQIQDRIGGGAGEGFDRAIDVRVSRLRTKLGDDPKNPKLIRTIYGAGYIFVGDVTWEG</sequence>
<feature type="modified residue" description="4-aspartylphosphate" evidence="6">
    <location>
        <position position="55"/>
    </location>
</feature>
<dbReference type="PANTHER" id="PTHR48111">
    <property type="entry name" value="REGULATOR OF RPOS"/>
    <property type="match status" value="1"/>
</dbReference>
<dbReference type="GO" id="GO:0000156">
    <property type="term" value="F:phosphorelay response regulator activity"/>
    <property type="evidence" value="ECO:0007669"/>
    <property type="project" value="TreeGrafter"/>
</dbReference>